<protein>
    <submittedName>
        <fullName evidence="2">Uncharacterized protein</fullName>
    </submittedName>
</protein>
<gene>
    <name evidence="2" type="ORF">VZT92_012554</name>
</gene>
<feature type="chain" id="PRO_5043373824" evidence="1">
    <location>
        <begin position="22"/>
        <end position="173"/>
    </location>
</feature>
<reference evidence="2 3" key="1">
    <citation type="journal article" date="2024" name="Genome Biol. Evol.">
        <title>Chromosome-level genome assembly of the viviparous eelpout Zoarces viviparus.</title>
        <authorList>
            <person name="Fuhrmann N."/>
            <person name="Brasseur M.V."/>
            <person name="Bakowski C.E."/>
            <person name="Podsiadlowski L."/>
            <person name="Prost S."/>
            <person name="Krehenwinkel H."/>
            <person name="Mayer C."/>
        </authorList>
    </citation>
    <scope>NUCLEOTIDE SEQUENCE [LARGE SCALE GENOMIC DNA]</scope>
    <source>
        <strain evidence="2">NO-MEL_2022_Ind0_liver</strain>
    </source>
</reference>
<feature type="signal peptide" evidence="1">
    <location>
        <begin position="1"/>
        <end position="21"/>
    </location>
</feature>
<keyword evidence="3" id="KW-1185">Reference proteome</keyword>
<comment type="caution">
    <text evidence="2">The sequence shown here is derived from an EMBL/GenBank/DDBJ whole genome shotgun (WGS) entry which is preliminary data.</text>
</comment>
<dbReference type="EMBL" id="JBCEZU010000111">
    <property type="protein sequence ID" value="KAK9528390.1"/>
    <property type="molecule type" value="Genomic_DNA"/>
</dbReference>
<evidence type="ECO:0000313" key="2">
    <source>
        <dbReference type="EMBL" id="KAK9528390.1"/>
    </source>
</evidence>
<name>A0AAW1F2F2_ZOAVI</name>
<dbReference type="Proteomes" id="UP001488805">
    <property type="component" value="Unassembled WGS sequence"/>
</dbReference>
<evidence type="ECO:0000256" key="1">
    <source>
        <dbReference type="SAM" id="SignalP"/>
    </source>
</evidence>
<dbReference type="PROSITE" id="PS51257">
    <property type="entry name" value="PROKAR_LIPOPROTEIN"/>
    <property type="match status" value="1"/>
</dbReference>
<sequence length="173" mass="19062">MRMSSGTLCTSLTACCGLSLTSRGCSHGPGKHPGEAPPHSSGIALRGDHQGLPGAGGLYRQVRRYLADTAARVQQRLLQTHQDFESRFRIWALCTCRTHSSPTQARRLRASLDIKLPVMINRLKSRVTSNTVHLHWEVAGEQSQDLNQDFEIHIKSLHPTTAEHGVTKSTCQS</sequence>
<proteinExistence type="predicted"/>
<evidence type="ECO:0000313" key="3">
    <source>
        <dbReference type="Proteomes" id="UP001488805"/>
    </source>
</evidence>
<accession>A0AAW1F2F2</accession>
<organism evidence="2 3">
    <name type="scientific">Zoarces viviparus</name>
    <name type="common">Viviparous eelpout</name>
    <name type="synonym">Blennius viviparus</name>
    <dbReference type="NCBI Taxonomy" id="48416"/>
    <lineage>
        <taxon>Eukaryota</taxon>
        <taxon>Metazoa</taxon>
        <taxon>Chordata</taxon>
        <taxon>Craniata</taxon>
        <taxon>Vertebrata</taxon>
        <taxon>Euteleostomi</taxon>
        <taxon>Actinopterygii</taxon>
        <taxon>Neopterygii</taxon>
        <taxon>Teleostei</taxon>
        <taxon>Neoteleostei</taxon>
        <taxon>Acanthomorphata</taxon>
        <taxon>Eupercaria</taxon>
        <taxon>Perciformes</taxon>
        <taxon>Cottioidei</taxon>
        <taxon>Zoarcales</taxon>
        <taxon>Zoarcidae</taxon>
        <taxon>Zoarcinae</taxon>
        <taxon>Zoarces</taxon>
    </lineage>
</organism>
<dbReference type="AlphaFoldDB" id="A0AAW1F2F2"/>
<keyword evidence="1" id="KW-0732">Signal</keyword>